<dbReference type="PROSITE" id="PS50102">
    <property type="entry name" value="RRM"/>
    <property type="match status" value="1"/>
</dbReference>
<evidence type="ECO:0000256" key="3">
    <source>
        <dbReference type="PROSITE-ProRule" id="PRU00176"/>
    </source>
</evidence>
<feature type="domain" description="RRM" evidence="5">
    <location>
        <begin position="375"/>
        <end position="452"/>
    </location>
</feature>
<dbReference type="InterPro" id="IPR000504">
    <property type="entry name" value="RRM_dom"/>
</dbReference>
<dbReference type="Gene3D" id="3.30.70.330">
    <property type="match status" value="1"/>
</dbReference>
<dbReference type="InterPro" id="IPR035979">
    <property type="entry name" value="RBD_domain_sf"/>
</dbReference>
<feature type="region of interest" description="Disordered" evidence="4">
    <location>
        <begin position="1"/>
        <end position="98"/>
    </location>
</feature>
<dbReference type="InterPro" id="IPR012677">
    <property type="entry name" value="Nucleotide-bd_a/b_plait_sf"/>
</dbReference>
<dbReference type="SMART" id="SM00360">
    <property type="entry name" value="RRM"/>
    <property type="match status" value="1"/>
</dbReference>
<accession>A0AAD5PJG7</accession>
<evidence type="ECO:0000313" key="7">
    <source>
        <dbReference type="Proteomes" id="UP001209540"/>
    </source>
</evidence>
<dbReference type="EMBL" id="JAIXMP010000005">
    <property type="protein sequence ID" value="KAI9272958.1"/>
    <property type="molecule type" value="Genomic_DNA"/>
</dbReference>
<dbReference type="Pfam" id="PF00076">
    <property type="entry name" value="RRM_1"/>
    <property type="match status" value="1"/>
</dbReference>
<feature type="compositionally biased region" description="Low complexity" evidence="4">
    <location>
        <begin position="207"/>
        <end position="229"/>
    </location>
</feature>
<evidence type="ECO:0000259" key="5">
    <source>
        <dbReference type="PROSITE" id="PS50102"/>
    </source>
</evidence>
<feature type="compositionally biased region" description="Basic residues" evidence="4">
    <location>
        <begin position="1"/>
        <end position="10"/>
    </location>
</feature>
<feature type="region of interest" description="Disordered" evidence="4">
    <location>
        <begin position="253"/>
        <end position="298"/>
    </location>
</feature>
<reference evidence="6" key="1">
    <citation type="journal article" date="2022" name="IScience">
        <title>Evolution of zygomycete secretomes and the origins of terrestrial fungal ecologies.</title>
        <authorList>
            <person name="Chang Y."/>
            <person name="Wang Y."/>
            <person name="Mondo S."/>
            <person name="Ahrendt S."/>
            <person name="Andreopoulos W."/>
            <person name="Barry K."/>
            <person name="Beard J."/>
            <person name="Benny G.L."/>
            <person name="Blankenship S."/>
            <person name="Bonito G."/>
            <person name="Cuomo C."/>
            <person name="Desiro A."/>
            <person name="Gervers K.A."/>
            <person name="Hundley H."/>
            <person name="Kuo A."/>
            <person name="LaButti K."/>
            <person name="Lang B.F."/>
            <person name="Lipzen A."/>
            <person name="O'Donnell K."/>
            <person name="Pangilinan J."/>
            <person name="Reynolds N."/>
            <person name="Sandor L."/>
            <person name="Smith M.E."/>
            <person name="Tsang A."/>
            <person name="Grigoriev I.V."/>
            <person name="Stajich J.E."/>
            <person name="Spatafora J.W."/>
        </authorList>
    </citation>
    <scope>NUCLEOTIDE SEQUENCE</scope>
    <source>
        <strain evidence="6">RSA 2281</strain>
    </source>
</reference>
<reference evidence="6" key="2">
    <citation type="submission" date="2023-02" db="EMBL/GenBank/DDBJ databases">
        <authorList>
            <consortium name="DOE Joint Genome Institute"/>
            <person name="Mondo S.J."/>
            <person name="Chang Y."/>
            <person name="Wang Y."/>
            <person name="Ahrendt S."/>
            <person name="Andreopoulos W."/>
            <person name="Barry K."/>
            <person name="Beard J."/>
            <person name="Benny G.L."/>
            <person name="Blankenship S."/>
            <person name="Bonito G."/>
            <person name="Cuomo C."/>
            <person name="Desiro A."/>
            <person name="Gervers K.A."/>
            <person name="Hundley H."/>
            <person name="Kuo A."/>
            <person name="LaButti K."/>
            <person name="Lang B.F."/>
            <person name="Lipzen A."/>
            <person name="O'Donnell K."/>
            <person name="Pangilinan J."/>
            <person name="Reynolds N."/>
            <person name="Sandor L."/>
            <person name="Smith M.W."/>
            <person name="Tsang A."/>
            <person name="Grigoriev I.V."/>
            <person name="Stajich J.E."/>
            <person name="Spatafora J.W."/>
        </authorList>
    </citation>
    <scope>NUCLEOTIDE SEQUENCE</scope>
    <source>
        <strain evidence="6">RSA 2281</strain>
    </source>
</reference>
<name>A0AAD5PJG7_9FUNG</name>
<keyword evidence="7" id="KW-1185">Reference proteome</keyword>
<evidence type="ECO:0000256" key="2">
    <source>
        <dbReference type="ARBA" id="ARBA00022884"/>
    </source>
</evidence>
<dbReference type="SUPFAM" id="SSF54928">
    <property type="entry name" value="RNA-binding domain, RBD"/>
    <property type="match status" value="1"/>
</dbReference>
<dbReference type="Proteomes" id="UP001209540">
    <property type="component" value="Unassembled WGS sequence"/>
</dbReference>
<protein>
    <recommendedName>
        <fullName evidence="5">RRM domain-containing protein</fullName>
    </recommendedName>
</protein>
<dbReference type="FunFam" id="3.30.70.330:FF:000089">
    <property type="entry name" value="RNA binding protein"/>
    <property type="match status" value="1"/>
</dbReference>
<feature type="compositionally biased region" description="Basic residues" evidence="4">
    <location>
        <begin position="271"/>
        <end position="280"/>
    </location>
</feature>
<dbReference type="GO" id="GO:0003723">
    <property type="term" value="F:RNA binding"/>
    <property type="evidence" value="ECO:0007669"/>
    <property type="project" value="UniProtKB-UniRule"/>
</dbReference>
<feature type="compositionally biased region" description="Polar residues" evidence="4">
    <location>
        <begin position="11"/>
        <end position="24"/>
    </location>
</feature>
<dbReference type="CDD" id="cd12245">
    <property type="entry name" value="RRM_scw1_like"/>
    <property type="match status" value="1"/>
</dbReference>
<comment type="caution">
    <text evidence="6">The sequence shown here is derived from an EMBL/GenBank/DDBJ whole genome shotgun (WGS) entry which is preliminary data.</text>
</comment>
<dbReference type="PANTHER" id="PTHR10501">
    <property type="entry name" value="U1 SMALL NUCLEAR RIBONUCLEOPROTEIN A/U2 SMALL NUCLEAR RIBONUCLEOPROTEIN B"/>
    <property type="match status" value="1"/>
</dbReference>
<dbReference type="AlphaFoldDB" id="A0AAD5PJG7"/>
<organism evidence="6 7">
    <name type="scientific">Phascolomyces articulosus</name>
    <dbReference type="NCBI Taxonomy" id="60185"/>
    <lineage>
        <taxon>Eukaryota</taxon>
        <taxon>Fungi</taxon>
        <taxon>Fungi incertae sedis</taxon>
        <taxon>Mucoromycota</taxon>
        <taxon>Mucoromycotina</taxon>
        <taxon>Mucoromycetes</taxon>
        <taxon>Mucorales</taxon>
        <taxon>Lichtheimiaceae</taxon>
        <taxon>Phascolomyces</taxon>
    </lineage>
</organism>
<sequence>MAKKNLHTKRGLSSDQPASQQHPTAQPPPIVPMSTSSYPIIPQRPQPQPQQPSQSQVQPPPSSSSKRFSLGPPQAPSSAYEAFHSVPPALPSELVPPNELSYPDYYPDLFSPGGTPIAPSFHDSVFASRAPPPPPQPFDTRSASMGDIFNVMPSMSSSRLPSGFNAGHRYSTKTSMLDMDLPKSPTEHTNSNVFGAPMFLPPPPPSQQQQSSSSSTPTPTSIPTSSSQQLPHVSMSSTNSTNIANSFLSQHQHPTALQPLPPPSQQQQQQSHHHPHHQQQHQHPQQFSSPPPPTGLNSVLEEVYPLQLPDPENNNINHDLSSRLGGLTISTSSTLNNSNNNNGLASPGMTSPTGFRSFGSLGVNTNPADQNPPCNTLYVGNLPPNASEEELKNMFSSCIGYQRLSFRNKSNGPMCFVEFEDISCATQAMQDLYGNPLSNSVKGGIRLSFSKNPLVMYIPYPL</sequence>
<evidence type="ECO:0000256" key="1">
    <source>
        <dbReference type="ARBA" id="ARBA00022553"/>
    </source>
</evidence>
<keyword evidence="2 3" id="KW-0694">RNA-binding</keyword>
<evidence type="ECO:0000313" key="6">
    <source>
        <dbReference type="EMBL" id="KAI9272958.1"/>
    </source>
</evidence>
<evidence type="ECO:0000256" key="4">
    <source>
        <dbReference type="SAM" id="MobiDB-lite"/>
    </source>
</evidence>
<keyword evidence="1" id="KW-0597">Phosphoprotein</keyword>
<feature type="compositionally biased region" description="Polar residues" evidence="4">
    <location>
        <begin position="230"/>
        <end position="240"/>
    </location>
</feature>
<proteinExistence type="predicted"/>
<feature type="region of interest" description="Disordered" evidence="4">
    <location>
        <begin position="176"/>
        <end position="240"/>
    </location>
</feature>
<gene>
    <name evidence="6" type="ORF">BDA99DRAFT_499636</name>
</gene>